<dbReference type="SUPFAM" id="SSF52540">
    <property type="entry name" value="P-loop containing nucleoside triphosphate hydrolases"/>
    <property type="match status" value="1"/>
</dbReference>
<proteinExistence type="predicted"/>
<accession>A0ABN3X7D8</accession>
<dbReference type="InterPro" id="IPR050764">
    <property type="entry name" value="CbbQ/NirQ/NorQ/GpvN"/>
</dbReference>
<sequence>MSAGAPAPRSPVFSSSRLTHSPTSRLLDFSFPTSTSTSKGSFLMSELLRAPAEIKYAEELDWLESIDDNPKPFSWRLSPKMVRLFILGSERADGLDREVSQKWFGDRSFVERSIVTLASDRGLLLIGDPGTGKSWLAELLSAAICRNSTLVVQGTAGTTEDHIKYSWNVSMVIAKGQSRESMIPSPIMTAMETGAIGRFEELTRSTSDVQDALISILSEKYVSVPELESGGGDDNIVFAKPGFSIIATANSRDRGVNDLSSALKRRFNFVRIPVVTNKKSEAEIVRFRTEELLRRHAIDLDVPPTLLDVLLQSFADLRASAAAAGSDDEKLESALSTAEQIGVLEDAVLHGNFFGERALTARTLASSLVGSLTRREPEDLAILNKYLHGVVEPRSKEEGGAWPEFLEGGRDAIATLS</sequence>
<evidence type="ECO:0000259" key="1">
    <source>
        <dbReference type="Pfam" id="PF07728"/>
    </source>
</evidence>
<dbReference type="Gene3D" id="3.40.50.300">
    <property type="entry name" value="P-loop containing nucleotide triphosphate hydrolases"/>
    <property type="match status" value="1"/>
</dbReference>
<protein>
    <submittedName>
        <fullName evidence="2">AAA family ATPase</fullName>
    </submittedName>
</protein>
<name>A0ABN3X7D8_9ACTN</name>
<evidence type="ECO:0000313" key="2">
    <source>
        <dbReference type="EMBL" id="GAA2939768.1"/>
    </source>
</evidence>
<dbReference type="Pfam" id="PF07728">
    <property type="entry name" value="AAA_5"/>
    <property type="match status" value="1"/>
</dbReference>
<organism evidence="2 3">
    <name type="scientific">Streptomyces erythrogriseus</name>
    <dbReference type="NCBI Taxonomy" id="284027"/>
    <lineage>
        <taxon>Bacteria</taxon>
        <taxon>Bacillati</taxon>
        <taxon>Actinomycetota</taxon>
        <taxon>Actinomycetes</taxon>
        <taxon>Kitasatosporales</taxon>
        <taxon>Streptomycetaceae</taxon>
        <taxon>Streptomyces</taxon>
        <taxon>Streptomyces griseoincarnatus group</taxon>
    </lineage>
</organism>
<dbReference type="PANTHER" id="PTHR42759">
    <property type="entry name" value="MOXR FAMILY PROTEIN"/>
    <property type="match status" value="1"/>
</dbReference>
<comment type="caution">
    <text evidence="2">The sequence shown here is derived from an EMBL/GenBank/DDBJ whole genome shotgun (WGS) entry which is preliminary data.</text>
</comment>
<dbReference type="InterPro" id="IPR027417">
    <property type="entry name" value="P-loop_NTPase"/>
</dbReference>
<dbReference type="PANTHER" id="PTHR42759:SF1">
    <property type="entry name" value="MAGNESIUM-CHELATASE SUBUNIT CHLD"/>
    <property type="match status" value="1"/>
</dbReference>
<reference evidence="2 3" key="1">
    <citation type="journal article" date="2019" name="Int. J. Syst. Evol. Microbiol.">
        <title>The Global Catalogue of Microorganisms (GCM) 10K type strain sequencing project: providing services to taxonomists for standard genome sequencing and annotation.</title>
        <authorList>
            <consortium name="The Broad Institute Genomics Platform"/>
            <consortium name="The Broad Institute Genome Sequencing Center for Infectious Disease"/>
            <person name="Wu L."/>
            <person name="Ma J."/>
        </authorList>
    </citation>
    <scope>NUCLEOTIDE SEQUENCE [LARGE SCALE GENOMIC DNA]</scope>
    <source>
        <strain evidence="2 3">JCM 9650</strain>
    </source>
</reference>
<dbReference type="Proteomes" id="UP001501423">
    <property type="component" value="Unassembled WGS sequence"/>
</dbReference>
<dbReference type="EMBL" id="BAAAVA010000066">
    <property type="protein sequence ID" value="GAA2939768.1"/>
    <property type="molecule type" value="Genomic_DNA"/>
</dbReference>
<gene>
    <name evidence="2" type="ORF">GCM10010478_46880</name>
</gene>
<evidence type="ECO:0000313" key="3">
    <source>
        <dbReference type="Proteomes" id="UP001501423"/>
    </source>
</evidence>
<feature type="domain" description="ATPase dynein-related AAA" evidence="1">
    <location>
        <begin position="122"/>
        <end position="267"/>
    </location>
</feature>
<keyword evidence="3" id="KW-1185">Reference proteome</keyword>
<dbReference type="InterPro" id="IPR011704">
    <property type="entry name" value="ATPase_dyneun-rel_AAA"/>
</dbReference>